<feature type="region of interest" description="Disordered" evidence="1">
    <location>
        <begin position="109"/>
        <end position="159"/>
    </location>
</feature>
<dbReference type="OrthoDB" id="4772970at2759"/>
<sequence length="461" mass="51815">MSMSRPQTLQSLSMGLVLCDFSYYTIAPKMNKHSTRVDTFFPQLFLFCADHDLFDQKEKDCSHFELDISHMAIRQHHIGVSASLQRCAWTFLHCLTLAPGSEQSGFGCKRFGSPSSGHQSGEKKQKHDQKHNFNNSDKDKRGNKGNGQGPGKKKRGFGTERPHVKKFACLFHKYDPGKYESCARYNFTKWDHVLQHLKRIHLLEGEHCPTCRAIFSGEDAETDKNHHIRDDTCQEKTAIETGLLIEDEYNGLTGLGQGSHEEKWLRAWGKLFDGFQPPDTPYLDTLELLLEARCNALQGELPRLLQSFCGTSVEDDRISYMTNAILRLIRNPTSLSQQEKSSNDPSSSSSRLLPSQDDTNVIQILESSHPIQNTIEPVGPAADDDNEGLLHLCDPPAESVHTAFNEPGMGELDQQIPAVSLLEQSPSMETTFYDLDEYADMFINFPGETELLEELEGGGMS</sequence>
<evidence type="ECO:0008006" key="4">
    <source>
        <dbReference type="Google" id="ProtNLM"/>
    </source>
</evidence>
<reference evidence="2" key="2">
    <citation type="submission" date="2020-02" db="EMBL/GenBank/DDBJ databases">
        <title>Identification and distribution of gene clusters putatively required for synthesis of sphingolipid metabolism inhibitors in phylogenetically diverse species of the filamentous fungus Fusarium.</title>
        <authorList>
            <person name="Kim H.-S."/>
            <person name="Busman M."/>
            <person name="Brown D.W."/>
            <person name="Divon H."/>
            <person name="Uhlig S."/>
            <person name="Proctor R.H."/>
        </authorList>
    </citation>
    <scope>NUCLEOTIDE SEQUENCE</scope>
    <source>
        <strain evidence="2">NRRL 25174</strain>
    </source>
</reference>
<organism evidence="2 3">
    <name type="scientific">Fusarium beomiforme</name>
    <dbReference type="NCBI Taxonomy" id="44412"/>
    <lineage>
        <taxon>Eukaryota</taxon>
        <taxon>Fungi</taxon>
        <taxon>Dikarya</taxon>
        <taxon>Ascomycota</taxon>
        <taxon>Pezizomycotina</taxon>
        <taxon>Sordariomycetes</taxon>
        <taxon>Hypocreomycetidae</taxon>
        <taxon>Hypocreales</taxon>
        <taxon>Nectriaceae</taxon>
        <taxon>Fusarium</taxon>
        <taxon>Fusarium burgessii species complex</taxon>
    </lineage>
</organism>
<name>A0A9P5A5B7_9HYPO</name>
<evidence type="ECO:0000313" key="2">
    <source>
        <dbReference type="EMBL" id="KAF4332481.1"/>
    </source>
</evidence>
<feature type="compositionally biased region" description="Low complexity" evidence="1">
    <location>
        <begin position="336"/>
        <end position="355"/>
    </location>
</feature>
<accession>A0A9P5A5B7</accession>
<evidence type="ECO:0000313" key="3">
    <source>
        <dbReference type="Proteomes" id="UP000730481"/>
    </source>
</evidence>
<keyword evidence="3" id="KW-1185">Reference proteome</keyword>
<evidence type="ECO:0000256" key="1">
    <source>
        <dbReference type="SAM" id="MobiDB-lite"/>
    </source>
</evidence>
<gene>
    <name evidence="2" type="ORF">FBEOM_13731</name>
</gene>
<dbReference type="AlphaFoldDB" id="A0A9P5A5B7"/>
<proteinExistence type="predicted"/>
<dbReference type="Proteomes" id="UP000730481">
    <property type="component" value="Unassembled WGS sequence"/>
</dbReference>
<protein>
    <recommendedName>
        <fullName evidence="4">C2H2-type domain-containing protein</fullName>
    </recommendedName>
</protein>
<dbReference type="PANTHER" id="PTHR38166:SF1">
    <property type="entry name" value="C2H2-TYPE DOMAIN-CONTAINING PROTEIN"/>
    <property type="match status" value="1"/>
</dbReference>
<dbReference type="EMBL" id="PVQB02001068">
    <property type="protein sequence ID" value="KAF4332481.1"/>
    <property type="molecule type" value="Genomic_DNA"/>
</dbReference>
<comment type="caution">
    <text evidence="2">The sequence shown here is derived from an EMBL/GenBank/DDBJ whole genome shotgun (WGS) entry which is preliminary data.</text>
</comment>
<feature type="region of interest" description="Disordered" evidence="1">
    <location>
        <begin position="333"/>
        <end position="355"/>
    </location>
</feature>
<dbReference type="PANTHER" id="PTHR38166">
    <property type="entry name" value="C2H2-TYPE DOMAIN-CONTAINING PROTEIN-RELATED"/>
    <property type="match status" value="1"/>
</dbReference>
<reference evidence="2" key="1">
    <citation type="journal article" date="2017" name="Mycologia">
        <title>Fusarium algeriense, sp. nov., a novel toxigenic crown rot pathogen of durum wheat from Algeria is nested in the Fusarium burgessii species complex.</title>
        <authorList>
            <person name="Laraba I."/>
            <person name="Keddad A."/>
            <person name="Boureghda H."/>
            <person name="Abdallah N."/>
            <person name="Vaughan M.M."/>
            <person name="Proctor R.H."/>
            <person name="Busman M."/>
            <person name="O'Donnell K."/>
        </authorList>
    </citation>
    <scope>NUCLEOTIDE SEQUENCE</scope>
    <source>
        <strain evidence="2">NRRL 25174</strain>
    </source>
</reference>